<feature type="domain" description="Histidine kinase" evidence="10">
    <location>
        <begin position="200"/>
        <end position="401"/>
    </location>
</feature>
<evidence type="ECO:0000256" key="1">
    <source>
        <dbReference type="ARBA" id="ARBA00000085"/>
    </source>
</evidence>
<organism evidence="11 12">
    <name type="scientific">Candidatus Hakubella thermalkaliphila</name>
    <dbReference type="NCBI Taxonomy" id="2754717"/>
    <lineage>
        <taxon>Bacteria</taxon>
        <taxon>Bacillati</taxon>
        <taxon>Actinomycetota</taxon>
        <taxon>Actinomycetota incertae sedis</taxon>
        <taxon>Candidatus Hakubellales</taxon>
        <taxon>Candidatus Hakubellaceae</taxon>
        <taxon>Candidatus Hakubella</taxon>
    </lineage>
</organism>
<dbReference type="InterPro" id="IPR003018">
    <property type="entry name" value="GAF"/>
</dbReference>
<dbReference type="CDD" id="cd00082">
    <property type="entry name" value="HisKA"/>
    <property type="match status" value="1"/>
</dbReference>
<keyword evidence="4" id="KW-0597">Phosphoprotein</keyword>
<dbReference type="SMART" id="SM00065">
    <property type="entry name" value="GAF"/>
    <property type="match status" value="1"/>
</dbReference>
<dbReference type="GO" id="GO:0005524">
    <property type="term" value="F:ATP binding"/>
    <property type="evidence" value="ECO:0007669"/>
    <property type="project" value="UniProtKB-KW"/>
</dbReference>
<dbReference type="InterPro" id="IPR005467">
    <property type="entry name" value="His_kinase_dom"/>
</dbReference>
<dbReference type="RefSeq" id="WP_176236744.1">
    <property type="nucleotide sequence ID" value="NZ_BLRU01000014.1"/>
</dbReference>
<keyword evidence="7 11" id="KW-0418">Kinase</keyword>
<evidence type="ECO:0000256" key="3">
    <source>
        <dbReference type="ARBA" id="ARBA00012438"/>
    </source>
</evidence>
<dbReference type="Pfam" id="PF00512">
    <property type="entry name" value="HisKA"/>
    <property type="match status" value="1"/>
</dbReference>
<dbReference type="GO" id="GO:0000155">
    <property type="term" value="F:phosphorelay sensor kinase activity"/>
    <property type="evidence" value="ECO:0007669"/>
    <property type="project" value="InterPro"/>
</dbReference>
<dbReference type="PRINTS" id="PR00344">
    <property type="entry name" value="BCTRLSENSOR"/>
</dbReference>
<keyword evidence="5" id="KW-0808">Transferase</keyword>
<accession>A0A6V8NHF9</accession>
<dbReference type="InterPro" id="IPR004358">
    <property type="entry name" value="Sig_transdc_His_kin-like_C"/>
</dbReference>
<dbReference type="Proteomes" id="UP000574717">
    <property type="component" value="Unassembled WGS sequence"/>
</dbReference>
<dbReference type="GO" id="GO:0005886">
    <property type="term" value="C:plasma membrane"/>
    <property type="evidence" value="ECO:0007669"/>
    <property type="project" value="UniProtKB-SubCell"/>
</dbReference>
<name>A0A6V8NHF9_9ACTN</name>
<evidence type="ECO:0000256" key="8">
    <source>
        <dbReference type="ARBA" id="ARBA00022840"/>
    </source>
</evidence>
<comment type="subcellular location">
    <subcellularLocation>
        <location evidence="2">Cell membrane</location>
    </subcellularLocation>
</comment>
<evidence type="ECO:0000259" key="10">
    <source>
        <dbReference type="PROSITE" id="PS50109"/>
    </source>
</evidence>
<evidence type="ECO:0000256" key="7">
    <source>
        <dbReference type="ARBA" id="ARBA00022777"/>
    </source>
</evidence>
<dbReference type="SMART" id="SM00388">
    <property type="entry name" value="HisKA"/>
    <property type="match status" value="1"/>
</dbReference>
<evidence type="ECO:0000256" key="2">
    <source>
        <dbReference type="ARBA" id="ARBA00004236"/>
    </source>
</evidence>
<dbReference type="InterPro" id="IPR036890">
    <property type="entry name" value="HATPase_C_sf"/>
</dbReference>
<dbReference type="InterPro" id="IPR003594">
    <property type="entry name" value="HATPase_dom"/>
</dbReference>
<keyword evidence="6" id="KW-0547">Nucleotide-binding</keyword>
<dbReference type="InterPro" id="IPR036097">
    <property type="entry name" value="HisK_dim/P_sf"/>
</dbReference>
<evidence type="ECO:0000256" key="9">
    <source>
        <dbReference type="ARBA" id="ARBA00023012"/>
    </source>
</evidence>
<gene>
    <name evidence="11" type="ORF">HKBW3S03_00309</name>
</gene>
<dbReference type="SUPFAM" id="SSF55874">
    <property type="entry name" value="ATPase domain of HSP90 chaperone/DNA topoisomerase II/histidine kinase"/>
    <property type="match status" value="1"/>
</dbReference>
<dbReference type="EC" id="2.7.13.3" evidence="3"/>
<dbReference type="InterPro" id="IPR003661">
    <property type="entry name" value="HisK_dim/P_dom"/>
</dbReference>
<dbReference type="PANTHER" id="PTHR43065">
    <property type="entry name" value="SENSOR HISTIDINE KINASE"/>
    <property type="match status" value="1"/>
</dbReference>
<dbReference type="SUPFAM" id="SSF55781">
    <property type="entry name" value="GAF domain-like"/>
    <property type="match status" value="1"/>
</dbReference>
<sequence length="403" mass="45274">MENSQITDVLKRKADELSALFNISKIITGTLNLEDVLRQIVEEASRLMNTKICSLMLLNDEGTELTIKAVHGGSEDYVQKPPLKVDESLVGQVVKDKKPLLVLDVLKEKGYRHLDLARREGLHSLLSVPLMVKGKAIGVINVYKSTQYEFTEEEVHLLSSLADQSAIAIENARLYEKMVTLQEEIRRVEKLGVLGELAMEMAHEIRNPLTIIKMLLYALPVDDRKDLTVIEGEIDRINKIVSQFLNYARSEGPQWRDVDINQTLDNTLLLVSHRLNRQKIHLEKEADPDLPFLKGDPDKIGQVFLNLVINAVEAMPEGGTLNICTRNTGQHILVEIADTGQGISQEMKEKIFLPFVTTKKGGLGLGLPIVRRIVEEHKGEISVDGQEGHGTTFRVWFPLERGI</sequence>
<protein>
    <recommendedName>
        <fullName evidence="3">histidine kinase</fullName>
        <ecNumber evidence="3">2.7.13.3</ecNumber>
    </recommendedName>
</protein>
<comment type="caution">
    <text evidence="11">The sequence shown here is derived from an EMBL/GenBank/DDBJ whole genome shotgun (WGS) entry which is preliminary data.</text>
</comment>
<dbReference type="SUPFAM" id="SSF47384">
    <property type="entry name" value="Homodimeric domain of signal transducing histidine kinase"/>
    <property type="match status" value="1"/>
</dbReference>
<keyword evidence="9" id="KW-0902">Two-component regulatory system</keyword>
<evidence type="ECO:0000256" key="4">
    <source>
        <dbReference type="ARBA" id="ARBA00022553"/>
    </source>
</evidence>
<dbReference type="AlphaFoldDB" id="A0A6V8NHF9"/>
<dbReference type="Gene3D" id="1.10.287.130">
    <property type="match status" value="1"/>
</dbReference>
<keyword evidence="8" id="KW-0067">ATP-binding</keyword>
<dbReference type="Pfam" id="PF02518">
    <property type="entry name" value="HATPase_c"/>
    <property type="match status" value="1"/>
</dbReference>
<evidence type="ECO:0000313" key="12">
    <source>
        <dbReference type="Proteomes" id="UP000574717"/>
    </source>
</evidence>
<dbReference type="SMART" id="SM00387">
    <property type="entry name" value="HATPase_c"/>
    <property type="match status" value="1"/>
</dbReference>
<dbReference type="EMBL" id="BLRU01000014">
    <property type="protein sequence ID" value="GFP18804.1"/>
    <property type="molecule type" value="Genomic_DNA"/>
</dbReference>
<proteinExistence type="predicted"/>
<dbReference type="Gene3D" id="3.30.450.40">
    <property type="match status" value="1"/>
</dbReference>
<dbReference type="Pfam" id="PF13185">
    <property type="entry name" value="GAF_2"/>
    <property type="match status" value="1"/>
</dbReference>
<comment type="catalytic activity">
    <reaction evidence="1">
        <text>ATP + protein L-histidine = ADP + protein N-phospho-L-histidine.</text>
        <dbReference type="EC" id="2.7.13.3"/>
    </reaction>
</comment>
<dbReference type="Gene3D" id="3.30.565.10">
    <property type="entry name" value="Histidine kinase-like ATPase, C-terminal domain"/>
    <property type="match status" value="1"/>
</dbReference>
<evidence type="ECO:0000313" key="11">
    <source>
        <dbReference type="EMBL" id="GFP18804.1"/>
    </source>
</evidence>
<evidence type="ECO:0000256" key="5">
    <source>
        <dbReference type="ARBA" id="ARBA00022679"/>
    </source>
</evidence>
<reference evidence="11 12" key="1">
    <citation type="journal article" date="2020" name="Front. Microbiol.">
        <title>Single-cell genomics of novel Actinobacteria with the Wood-Ljungdahl pathway discovered in a serpentinizing system.</title>
        <authorList>
            <person name="Merino N."/>
            <person name="Kawai M."/>
            <person name="Boyd E.S."/>
            <person name="Colman D.R."/>
            <person name="McGlynn S.E."/>
            <person name="Nealson K.H."/>
            <person name="Kurokawa K."/>
            <person name="Hongoh Y."/>
        </authorList>
    </citation>
    <scope>NUCLEOTIDE SEQUENCE [LARGE SCALE GENOMIC DNA]</scope>
    <source>
        <strain evidence="11 12">S03</strain>
    </source>
</reference>
<evidence type="ECO:0000256" key="6">
    <source>
        <dbReference type="ARBA" id="ARBA00022741"/>
    </source>
</evidence>
<dbReference type="PROSITE" id="PS50109">
    <property type="entry name" value="HIS_KIN"/>
    <property type="match status" value="1"/>
</dbReference>
<dbReference type="PANTHER" id="PTHR43065:SF10">
    <property type="entry name" value="PEROXIDE STRESS-ACTIVATED HISTIDINE KINASE MAK3"/>
    <property type="match status" value="1"/>
</dbReference>
<dbReference type="InterPro" id="IPR029016">
    <property type="entry name" value="GAF-like_dom_sf"/>
</dbReference>